<organism evidence="2 3">
    <name type="scientific">Thalassotalea agarivorans</name>
    <name type="common">Thalassomonas agarivorans</name>
    <dbReference type="NCBI Taxonomy" id="349064"/>
    <lineage>
        <taxon>Bacteria</taxon>
        <taxon>Pseudomonadati</taxon>
        <taxon>Pseudomonadota</taxon>
        <taxon>Gammaproteobacteria</taxon>
        <taxon>Alteromonadales</taxon>
        <taxon>Colwelliaceae</taxon>
        <taxon>Thalassotalea</taxon>
    </lineage>
</organism>
<dbReference type="STRING" id="349064.SAMN05660429_02673"/>
<proteinExistence type="predicted"/>
<sequence length="224" mass="25994">MKIRSASELEDLLDKDLAWRKREFTTIKFLIADARNHEKIVLIRAGVALMYSHWEGHVKKASQGYLAYLNSQAHNYCDMKDNFTQLSLGEKFSQGFSIRRYESQEKIFKYLTGELKEAFKLDEKAAIDTESNLKYPVLLNIMNQLGLDVSQFELRENFINNTLLENRNKIAHGERLNDQVIQGAYNSLEKELLDLIVLYQNLIRNAVTEKSYLKVNSYENVTAS</sequence>
<dbReference type="InterPro" id="IPR041519">
    <property type="entry name" value="HEPN_RiboL-PSP"/>
</dbReference>
<feature type="domain" description="RiboL-PSP-HEPN" evidence="1">
    <location>
        <begin position="16"/>
        <end position="203"/>
    </location>
</feature>
<evidence type="ECO:0000313" key="2">
    <source>
        <dbReference type="EMBL" id="SET78262.1"/>
    </source>
</evidence>
<protein>
    <recommendedName>
        <fullName evidence="1">RiboL-PSP-HEPN domain-containing protein</fullName>
    </recommendedName>
</protein>
<keyword evidence="3" id="KW-1185">Reference proteome</keyword>
<name>A0A1I0H3H8_THASX</name>
<accession>A0A1I0H3H8</accession>
<dbReference type="RefSeq" id="WP_093331482.1">
    <property type="nucleotide sequence ID" value="NZ_AP027363.1"/>
</dbReference>
<evidence type="ECO:0000313" key="3">
    <source>
        <dbReference type="Proteomes" id="UP000199308"/>
    </source>
</evidence>
<dbReference type="Pfam" id="PF18735">
    <property type="entry name" value="HEPN_RiboL-PSP"/>
    <property type="match status" value="1"/>
</dbReference>
<gene>
    <name evidence="2" type="ORF">SAMN05660429_02673</name>
</gene>
<dbReference type="OrthoDB" id="4111339at2"/>
<dbReference type="Proteomes" id="UP000199308">
    <property type="component" value="Unassembled WGS sequence"/>
</dbReference>
<dbReference type="AlphaFoldDB" id="A0A1I0H3H8"/>
<evidence type="ECO:0000259" key="1">
    <source>
        <dbReference type="Pfam" id="PF18735"/>
    </source>
</evidence>
<dbReference type="EMBL" id="FOHK01000014">
    <property type="protein sequence ID" value="SET78262.1"/>
    <property type="molecule type" value="Genomic_DNA"/>
</dbReference>
<reference evidence="2 3" key="1">
    <citation type="submission" date="2016-10" db="EMBL/GenBank/DDBJ databases">
        <authorList>
            <person name="de Groot N.N."/>
        </authorList>
    </citation>
    <scope>NUCLEOTIDE SEQUENCE [LARGE SCALE GENOMIC DNA]</scope>
    <source>
        <strain evidence="2 3">DSM 19706</strain>
    </source>
</reference>